<evidence type="ECO:0000256" key="1">
    <source>
        <dbReference type="ARBA" id="ARBA00022490"/>
    </source>
</evidence>
<dbReference type="GO" id="GO:0051301">
    <property type="term" value="P:cell division"/>
    <property type="evidence" value="ECO:0007669"/>
    <property type="project" value="UniProtKB-KW"/>
</dbReference>
<keyword evidence="1" id="KW-0963">Cytoplasm</keyword>
<gene>
    <name evidence="6" type="ORF">MNBD_NITROSPINAE03-1079</name>
</gene>
<dbReference type="Pfam" id="PF04079">
    <property type="entry name" value="SMC_ScpB"/>
    <property type="match status" value="1"/>
</dbReference>
<keyword evidence="3" id="KW-0159">Chromosome partition</keyword>
<feature type="compositionally biased region" description="Acidic residues" evidence="5">
    <location>
        <begin position="203"/>
        <end position="217"/>
    </location>
</feature>
<feature type="non-terminal residue" evidence="6">
    <location>
        <position position="1"/>
    </location>
</feature>
<proteinExistence type="predicted"/>
<feature type="region of interest" description="Disordered" evidence="5">
    <location>
        <begin position="155"/>
        <end position="217"/>
    </location>
</feature>
<evidence type="ECO:0000256" key="3">
    <source>
        <dbReference type="ARBA" id="ARBA00022829"/>
    </source>
</evidence>
<dbReference type="NCBIfam" id="TIGR00281">
    <property type="entry name" value="SMC-Scp complex subunit ScpB"/>
    <property type="match status" value="1"/>
</dbReference>
<name>A0A3B1CSM1_9ZZZZ</name>
<feature type="compositionally biased region" description="Acidic residues" evidence="5">
    <location>
        <begin position="155"/>
        <end position="182"/>
    </location>
</feature>
<dbReference type="InterPro" id="IPR036388">
    <property type="entry name" value="WH-like_DNA-bd_sf"/>
</dbReference>
<organism evidence="6">
    <name type="scientific">hydrothermal vent metagenome</name>
    <dbReference type="NCBI Taxonomy" id="652676"/>
    <lineage>
        <taxon>unclassified sequences</taxon>
        <taxon>metagenomes</taxon>
        <taxon>ecological metagenomes</taxon>
    </lineage>
</organism>
<dbReference type="SUPFAM" id="SSF46785">
    <property type="entry name" value="Winged helix' DNA-binding domain"/>
    <property type="match status" value="1"/>
</dbReference>
<protein>
    <submittedName>
        <fullName evidence="6">Segregation and condensation protein B</fullName>
    </submittedName>
</protein>
<dbReference type="GO" id="GO:0051304">
    <property type="term" value="P:chromosome separation"/>
    <property type="evidence" value="ECO:0007669"/>
    <property type="project" value="InterPro"/>
</dbReference>
<feature type="compositionally biased region" description="Basic and acidic residues" evidence="5">
    <location>
        <begin position="191"/>
        <end position="202"/>
    </location>
</feature>
<reference evidence="6" key="1">
    <citation type="submission" date="2018-06" db="EMBL/GenBank/DDBJ databases">
        <authorList>
            <person name="Zhirakovskaya E."/>
        </authorList>
    </citation>
    <scope>NUCLEOTIDE SEQUENCE</scope>
</reference>
<dbReference type="PANTHER" id="PTHR34298">
    <property type="entry name" value="SEGREGATION AND CONDENSATION PROTEIN B"/>
    <property type="match status" value="1"/>
</dbReference>
<dbReference type="InterPro" id="IPR005234">
    <property type="entry name" value="ScpB_csome_segregation"/>
</dbReference>
<dbReference type="AlphaFoldDB" id="A0A3B1CSM1"/>
<keyword evidence="4" id="KW-0131">Cell cycle</keyword>
<dbReference type="InterPro" id="IPR036390">
    <property type="entry name" value="WH_DNA-bd_sf"/>
</dbReference>
<keyword evidence="2" id="KW-0132">Cell division</keyword>
<accession>A0A3B1CSM1</accession>
<dbReference type="EMBL" id="UOGB01000155">
    <property type="protein sequence ID" value="VAX19667.1"/>
    <property type="molecule type" value="Genomic_DNA"/>
</dbReference>
<dbReference type="Gene3D" id="1.10.10.10">
    <property type="entry name" value="Winged helix-like DNA-binding domain superfamily/Winged helix DNA-binding domain"/>
    <property type="match status" value="2"/>
</dbReference>
<evidence type="ECO:0000313" key="6">
    <source>
        <dbReference type="EMBL" id="VAX19667.1"/>
    </source>
</evidence>
<sequence length="217" mass="24298">DELKQIMAELEGDYASGALRISEVAEGWRMTTNQERSQWITNFFKMEKGHKLTRASLETLAIIAYRQPITRAEVDDIRGVDSGGVLRGLIDKSMVKTMGRRKVPGRPMMYGTTNRFLEFFGLARLADLPTLDEFQAELGGEMAGHTRQAMIEFAPDETNPDDGSDELDETDNNTDITEEEGQNEVLNETKNINETEGLKETEGLSETEDIAETEDLA</sequence>
<evidence type="ECO:0000256" key="2">
    <source>
        <dbReference type="ARBA" id="ARBA00022618"/>
    </source>
</evidence>
<evidence type="ECO:0000256" key="5">
    <source>
        <dbReference type="SAM" id="MobiDB-lite"/>
    </source>
</evidence>
<dbReference type="PANTHER" id="PTHR34298:SF2">
    <property type="entry name" value="SEGREGATION AND CONDENSATION PROTEIN B"/>
    <property type="match status" value="1"/>
</dbReference>
<evidence type="ECO:0000256" key="4">
    <source>
        <dbReference type="ARBA" id="ARBA00023306"/>
    </source>
</evidence>